<dbReference type="InterPro" id="IPR001387">
    <property type="entry name" value="Cro/C1-type_HTH"/>
</dbReference>
<dbReference type="Proteomes" id="UP000051580">
    <property type="component" value="Unassembled WGS sequence"/>
</dbReference>
<dbReference type="PANTHER" id="PTHR46797:SF19">
    <property type="entry name" value="BLL2473 PROTEIN"/>
    <property type="match status" value="1"/>
</dbReference>
<dbReference type="InterPro" id="IPR010982">
    <property type="entry name" value="Lambda_DNA-bd_dom_sf"/>
</dbReference>
<dbReference type="Gene3D" id="1.10.260.40">
    <property type="entry name" value="lambda repressor-like DNA-binding domains"/>
    <property type="match status" value="1"/>
</dbReference>
<protein>
    <recommendedName>
        <fullName evidence="2">HTH cro/C1-type domain-containing protein</fullName>
    </recommendedName>
</protein>
<dbReference type="Pfam" id="PF01381">
    <property type="entry name" value="HTH_3"/>
    <property type="match status" value="1"/>
</dbReference>
<proteinExistence type="predicted"/>
<organism evidence="3 4">
    <name type="scientific">Levilactobacillus hammesii DSM 16381</name>
    <dbReference type="NCBI Taxonomy" id="1423753"/>
    <lineage>
        <taxon>Bacteria</taxon>
        <taxon>Bacillati</taxon>
        <taxon>Bacillota</taxon>
        <taxon>Bacilli</taxon>
        <taxon>Lactobacillales</taxon>
        <taxon>Lactobacillaceae</taxon>
        <taxon>Levilactobacillus</taxon>
    </lineage>
</organism>
<comment type="caution">
    <text evidence="3">The sequence shown here is derived from an EMBL/GenBank/DDBJ whole genome shotgun (WGS) entry which is preliminary data.</text>
</comment>
<dbReference type="GO" id="GO:0003677">
    <property type="term" value="F:DNA binding"/>
    <property type="evidence" value="ECO:0007669"/>
    <property type="project" value="UniProtKB-KW"/>
</dbReference>
<keyword evidence="4" id="KW-1185">Reference proteome</keyword>
<keyword evidence="1" id="KW-0238">DNA-binding</keyword>
<dbReference type="RefSeq" id="WP_057734347.1">
    <property type="nucleotide sequence ID" value="NZ_AZFS01000060.1"/>
</dbReference>
<evidence type="ECO:0000259" key="2">
    <source>
        <dbReference type="PROSITE" id="PS50943"/>
    </source>
</evidence>
<dbReference type="PATRIC" id="fig|1423753.3.peg.660"/>
<accession>A0A0R1USW5</accession>
<gene>
    <name evidence="3" type="ORF">FD28_GL000629</name>
</gene>
<name>A0A0R1USW5_9LACO</name>
<dbReference type="SUPFAM" id="SSF47413">
    <property type="entry name" value="lambda repressor-like DNA-binding domains"/>
    <property type="match status" value="1"/>
</dbReference>
<dbReference type="EMBL" id="AZFS01000060">
    <property type="protein sequence ID" value="KRL94082.1"/>
    <property type="molecule type" value="Genomic_DNA"/>
</dbReference>
<evidence type="ECO:0000256" key="1">
    <source>
        <dbReference type="ARBA" id="ARBA00023125"/>
    </source>
</evidence>
<evidence type="ECO:0000313" key="4">
    <source>
        <dbReference type="Proteomes" id="UP000051580"/>
    </source>
</evidence>
<dbReference type="PROSITE" id="PS50943">
    <property type="entry name" value="HTH_CROC1"/>
    <property type="match status" value="1"/>
</dbReference>
<dbReference type="OrthoDB" id="2298288at2"/>
<dbReference type="PANTHER" id="PTHR46797">
    <property type="entry name" value="HTH-TYPE TRANSCRIPTIONAL REGULATOR"/>
    <property type="match status" value="1"/>
</dbReference>
<dbReference type="InterPro" id="IPR050807">
    <property type="entry name" value="TransReg_Diox_bact_type"/>
</dbReference>
<evidence type="ECO:0000313" key="3">
    <source>
        <dbReference type="EMBL" id="KRL94082.1"/>
    </source>
</evidence>
<dbReference type="GO" id="GO:0005829">
    <property type="term" value="C:cytosol"/>
    <property type="evidence" value="ECO:0007669"/>
    <property type="project" value="TreeGrafter"/>
</dbReference>
<dbReference type="GO" id="GO:0003700">
    <property type="term" value="F:DNA-binding transcription factor activity"/>
    <property type="evidence" value="ECO:0007669"/>
    <property type="project" value="TreeGrafter"/>
</dbReference>
<dbReference type="AlphaFoldDB" id="A0A0R1USW5"/>
<dbReference type="SMART" id="SM00530">
    <property type="entry name" value="HTH_XRE"/>
    <property type="match status" value="1"/>
</dbReference>
<dbReference type="STRING" id="1423753.FD28_GL000629"/>
<feature type="domain" description="HTH cro/C1-type" evidence="2">
    <location>
        <begin position="9"/>
        <end position="64"/>
    </location>
</feature>
<reference evidence="3 4" key="1">
    <citation type="journal article" date="2015" name="Genome Announc.">
        <title>Expanding the biotechnology potential of lactobacilli through comparative genomics of 213 strains and associated genera.</title>
        <authorList>
            <person name="Sun Z."/>
            <person name="Harris H.M."/>
            <person name="McCann A."/>
            <person name="Guo C."/>
            <person name="Argimon S."/>
            <person name="Zhang W."/>
            <person name="Yang X."/>
            <person name="Jeffery I.B."/>
            <person name="Cooney J.C."/>
            <person name="Kagawa T.F."/>
            <person name="Liu W."/>
            <person name="Song Y."/>
            <person name="Salvetti E."/>
            <person name="Wrobel A."/>
            <person name="Rasinkangas P."/>
            <person name="Parkhill J."/>
            <person name="Rea M.C."/>
            <person name="O'Sullivan O."/>
            <person name="Ritari J."/>
            <person name="Douillard F.P."/>
            <person name="Paul Ross R."/>
            <person name="Yang R."/>
            <person name="Briner A.E."/>
            <person name="Felis G.E."/>
            <person name="de Vos W.M."/>
            <person name="Barrangou R."/>
            <person name="Klaenhammer T.R."/>
            <person name="Caufield P.W."/>
            <person name="Cui Y."/>
            <person name="Zhang H."/>
            <person name="O'Toole P.W."/>
        </authorList>
    </citation>
    <scope>NUCLEOTIDE SEQUENCE [LARGE SCALE GENOMIC DNA]</scope>
    <source>
        <strain evidence="3 4">DSM 16381</strain>
    </source>
</reference>
<sequence length="103" mass="11424">MQNSISKLVNQKRQALDLTIEKLAEKAGVSVSLISRIERGELENISLKKLQAIASALNLTLSDFFTDDALTGVHTLELLSYLKSLPEDQRETVSESVLKILKL</sequence>
<dbReference type="CDD" id="cd00093">
    <property type="entry name" value="HTH_XRE"/>
    <property type="match status" value="1"/>
</dbReference>